<keyword evidence="6 7" id="KW-0472">Membrane</keyword>
<feature type="transmembrane region" description="Helical" evidence="7">
    <location>
        <begin position="93"/>
        <end position="116"/>
    </location>
</feature>
<evidence type="ECO:0000313" key="10">
    <source>
        <dbReference type="Proteomes" id="UP000008850"/>
    </source>
</evidence>
<comment type="subunit">
    <text evidence="7">The complex comprises the extracytoplasmic solute receptor protein and the two transmembrane proteins.</text>
</comment>
<keyword evidence="5 7" id="KW-1133">Transmembrane helix</keyword>
<evidence type="ECO:0000256" key="5">
    <source>
        <dbReference type="ARBA" id="ARBA00022989"/>
    </source>
</evidence>
<accession>G4RCC8</accession>
<dbReference type="HOGENOM" id="CLU_086356_8_1_5"/>
<gene>
    <name evidence="9" type="ordered locus">KKY_3740</name>
</gene>
<feature type="transmembrane region" description="Helical" evidence="7">
    <location>
        <begin position="136"/>
        <end position="159"/>
    </location>
</feature>
<reference evidence="9 10" key="1">
    <citation type="journal article" date="2012" name="J. Bacteriol.">
        <title>Complete genome sequence of Pelagibacterium halotolerans B2T.</title>
        <authorList>
            <person name="Huo Y.Y."/>
            <person name="Cheng H."/>
            <person name="Han X.F."/>
            <person name="Jiang X.W."/>
            <person name="Sun C."/>
            <person name="Zhang X.Q."/>
            <person name="Zhu X.F."/>
            <person name="Liu Y.F."/>
            <person name="Li P.F."/>
            <person name="Ni P.X."/>
            <person name="Wu M."/>
        </authorList>
    </citation>
    <scope>NUCLEOTIDE SEQUENCE [LARGE SCALE GENOMIC DNA]</scope>
    <source>
        <strain evidence="10">DSM 22347 / JCM 15775 / CGMCC 1.7692 / B2</strain>
    </source>
</reference>
<sequence length="173" mass="18699">MAATPKRQAVVRIVRDLTRYWALLGGLVILGVVAVNVYSVALIMLFDRPFPGVYEIVQVGTAVGMFMFLPYCQITGANVTADIFTSGMGRRAIVALTGLGALCAIAFAAIFLWRMSFGLIDQMTYRETTAIYQFPLWYAFLPILVSLALLALAGLANLIQATAGIVPEEAESA</sequence>
<evidence type="ECO:0000256" key="3">
    <source>
        <dbReference type="ARBA" id="ARBA00022475"/>
    </source>
</evidence>
<feature type="transmembrane region" description="Helical" evidence="7">
    <location>
        <begin position="21"/>
        <end position="46"/>
    </location>
</feature>
<keyword evidence="7" id="KW-0997">Cell inner membrane</keyword>
<dbReference type="EMBL" id="CP003075">
    <property type="protein sequence ID" value="AEQ53722.1"/>
    <property type="molecule type" value="Genomic_DNA"/>
</dbReference>
<proteinExistence type="inferred from homology"/>
<feature type="transmembrane region" description="Helical" evidence="7">
    <location>
        <begin position="52"/>
        <end position="72"/>
    </location>
</feature>
<evidence type="ECO:0000256" key="6">
    <source>
        <dbReference type="ARBA" id="ARBA00023136"/>
    </source>
</evidence>
<protein>
    <recommendedName>
        <fullName evidence="7">TRAP transporter small permease protein</fullName>
    </recommendedName>
</protein>
<dbReference type="RefSeq" id="WP_014132866.1">
    <property type="nucleotide sequence ID" value="NC_016078.1"/>
</dbReference>
<dbReference type="Proteomes" id="UP000008850">
    <property type="component" value="Chromosome"/>
</dbReference>
<dbReference type="PATRIC" id="fig|1082931.4.peg.3690"/>
<dbReference type="GO" id="GO:0022857">
    <property type="term" value="F:transmembrane transporter activity"/>
    <property type="evidence" value="ECO:0007669"/>
    <property type="project" value="UniProtKB-UniRule"/>
</dbReference>
<feature type="domain" description="Tripartite ATP-independent periplasmic transporters DctQ component" evidence="8">
    <location>
        <begin position="33"/>
        <end position="162"/>
    </location>
</feature>
<keyword evidence="10" id="KW-1185">Reference proteome</keyword>
<dbReference type="Pfam" id="PF04290">
    <property type="entry name" value="DctQ"/>
    <property type="match status" value="1"/>
</dbReference>
<dbReference type="InterPro" id="IPR055348">
    <property type="entry name" value="DctQ"/>
</dbReference>
<keyword evidence="4 7" id="KW-0812">Transmembrane</keyword>
<dbReference type="eggNOG" id="COG3090">
    <property type="taxonomic scope" value="Bacteria"/>
</dbReference>
<evidence type="ECO:0000256" key="1">
    <source>
        <dbReference type="ARBA" id="ARBA00004651"/>
    </source>
</evidence>
<dbReference type="KEGG" id="phl:KKY_3740"/>
<dbReference type="STRING" id="1082931.KKY_3740"/>
<evidence type="ECO:0000313" key="9">
    <source>
        <dbReference type="EMBL" id="AEQ53722.1"/>
    </source>
</evidence>
<comment type="function">
    <text evidence="7">Part of the tripartite ATP-independent periplasmic (TRAP) transport system.</text>
</comment>
<organism evidence="9 10">
    <name type="scientific">Pelagibacterium halotolerans (strain DSM 22347 / JCM 15775 / CGMCC 1.7692 / B2)</name>
    <dbReference type="NCBI Taxonomy" id="1082931"/>
    <lineage>
        <taxon>Bacteria</taxon>
        <taxon>Pseudomonadati</taxon>
        <taxon>Pseudomonadota</taxon>
        <taxon>Alphaproteobacteria</taxon>
        <taxon>Hyphomicrobiales</taxon>
        <taxon>Devosiaceae</taxon>
        <taxon>Pelagibacterium</taxon>
    </lineage>
</organism>
<name>G4RCC8_PELHB</name>
<dbReference type="AlphaFoldDB" id="G4RCC8"/>
<keyword evidence="2 7" id="KW-0813">Transport</keyword>
<evidence type="ECO:0000259" key="8">
    <source>
        <dbReference type="Pfam" id="PF04290"/>
    </source>
</evidence>
<evidence type="ECO:0000256" key="2">
    <source>
        <dbReference type="ARBA" id="ARBA00022448"/>
    </source>
</evidence>
<dbReference type="GO" id="GO:0005886">
    <property type="term" value="C:plasma membrane"/>
    <property type="evidence" value="ECO:0007669"/>
    <property type="project" value="UniProtKB-SubCell"/>
</dbReference>
<evidence type="ECO:0000256" key="4">
    <source>
        <dbReference type="ARBA" id="ARBA00022692"/>
    </source>
</evidence>
<keyword evidence="3" id="KW-1003">Cell membrane</keyword>
<evidence type="ECO:0000256" key="7">
    <source>
        <dbReference type="RuleBase" id="RU369079"/>
    </source>
</evidence>
<comment type="similarity">
    <text evidence="7">Belongs to the TRAP transporter small permease family.</text>
</comment>
<comment type="subcellular location">
    <subcellularLocation>
        <location evidence="7">Cell inner membrane</location>
        <topology evidence="7">Multi-pass membrane protein</topology>
    </subcellularLocation>
    <subcellularLocation>
        <location evidence="1">Cell membrane</location>
        <topology evidence="1">Multi-pass membrane protein</topology>
    </subcellularLocation>
</comment>